<feature type="signal peptide" evidence="5">
    <location>
        <begin position="1"/>
        <end position="27"/>
    </location>
</feature>
<evidence type="ECO:0000256" key="5">
    <source>
        <dbReference type="SAM" id="SignalP"/>
    </source>
</evidence>
<evidence type="ECO:0000259" key="6">
    <source>
        <dbReference type="Pfam" id="PF01212"/>
    </source>
</evidence>
<keyword evidence="7" id="KW-0456">Lyase</keyword>
<feature type="domain" description="Aromatic amino acid beta-eliminating lyase/threonine aldolase" evidence="6">
    <location>
        <begin position="69"/>
        <end position="312"/>
    </location>
</feature>
<evidence type="ECO:0000313" key="7">
    <source>
        <dbReference type="EMBL" id="UNP31046.1"/>
    </source>
</evidence>
<comment type="subunit">
    <text evidence="3">Homotetramer.</text>
</comment>
<dbReference type="GO" id="GO:0016829">
    <property type="term" value="F:lyase activity"/>
    <property type="evidence" value="ECO:0007669"/>
    <property type="project" value="UniProtKB-KW"/>
</dbReference>
<evidence type="ECO:0000256" key="3">
    <source>
        <dbReference type="ARBA" id="ARBA00011881"/>
    </source>
</evidence>
<reference evidence="7 8" key="1">
    <citation type="submission" date="2022-03" db="EMBL/GenBank/DDBJ databases">
        <title>Complete genome sequence of Lysobacter capsici VKM B-2533 and Lysobacter gummosus 10.1.1, promising sources of lytic agents.</title>
        <authorList>
            <person name="Tarlachkov S.V."/>
            <person name="Kudryakova I.V."/>
            <person name="Afoshin A.S."/>
            <person name="Leontyevskaya E.A."/>
            <person name="Leontyevskaya N.V."/>
        </authorList>
    </citation>
    <scope>NUCLEOTIDE SEQUENCE [LARGE SCALE GENOMIC DNA]</scope>
    <source>
        <strain evidence="7 8">10.1.1</strain>
    </source>
</reference>
<dbReference type="Pfam" id="PF01212">
    <property type="entry name" value="Beta_elim_lyase"/>
    <property type="match status" value="1"/>
</dbReference>
<sequence length="383" mass="41416">MDRRRFFALGGLAATMPLLAHIADASAATGPEPFKRVDFSADGLALSPGEYASLLQQTVAGKSLVPDYYSNGGVVEEIERRFARLLGKEAALFVPTGTLANQLAIRKLAGDRRRVLVQAESHLYNDSGDGAEILGGLNLIPLAPGHADLKLAEVRQWVERSAGGRVPMKIGAISIENPVRRCNHQMADFAELQRISAYAREQGIGLHLDGARLFNLPLHSGKSVLEHTALFDTVYVSLWKHFNAASGAILAGDAKFIDGLYHVRRMFGGSLPQAWPQVALVSRYAEGFQDEYAKAWRAAEEMIALLRADPRFKIERIPGGTCRFFMTVSGIAPEAFAERAAKRGVIVSHAVPGTGTMPLQVNPTLLRIAPAALAKVLRESASG</sequence>
<protein>
    <submittedName>
        <fullName evidence="7">Beta-eliminating lyase-related protein</fullName>
    </submittedName>
</protein>
<evidence type="ECO:0000256" key="4">
    <source>
        <dbReference type="ARBA" id="ARBA00022898"/>
    </source>
</evidence>
<comment type="similarity">
    <text evidence="2">Belongs to the threonine aldolase family.</text>
</comment>
<dbReference type="Proteomes" id="UP000829194">
    <property type="component" value="Chromosome"/>
</dbReference>
<dbReference type="EMBL" id="CP093547">
    <property type="protein sequence ID" value="UNP31046.1"/>
    <property type="molecule type" value="Genomic_DNA"/>
</dbReference>
<accession>A0ABY3XHG1</accession>
<gene>
    <name evidence="7" type="ORF">MOV92_07315</name>
</gene>
<evidence type="ECO:0000256" key="1">
    <source>
        <dbReference type="ARBA" id="ARBA00001933"/>
    </source>
</evidence>
<keyword evidence="4" id="KW-0663">Pyridoxal phosphate</keyword>
<keyword evidence="5" id="KW-0732">Signal</keyword>
<evidence type="ECO:0000313" key="8">
    <source>
        <dbReference type="Proteomes" id="UP000829194"/>
    </source>
</evidence>
<dbReference type="InterPro" id="IPR001597">
    <property type="entry name" value="ArAA_b-elim_lyase/Thr_aldolase"/>
</dbReference>
<dbReference type="InterPro" id="IPR015421">
    <property type="entry name" value="PyrdxlP-dep_Trfase_major"/>
</dbReference>
<dbReference type="PANTHER" id="PTHR48097:SF9">
    <property type="entry name" value="L-THREONINE ALDOLASE"/>
    <property type="match status" value="1"/>
</dbReference>
<proteinExistence type="inferred from homology"/>
<dbReference type="Gene3D" id="3.40.640.10">
    <property type="entry name" value="Type I PLP-dependent aspartate aminotransferase-like (Major domain)"/>
    <property type="match status" value="1"/>
</dbReference>
<name>A0ABY3XHG1_9GAMM</name>
<dbReference type="InterPro" id="IPR015424">
    <property type="entry name" value="PyrdxlP-dep_Trfase"/>
</dbReference>
<organism evidence="7 8">
    <name type="scientific">Lysobacter gummosus</name>
    <dbReference type="NCBI Taxonomy" id="262324"/>
    <lineage>
        <taxon>Bacteria</taxon>
        <taxon>Pseudomonadati</taxon>
        <taxon>Pseudomonadota</taxon>
        <taxon>Gammaproteobacteria</taxon>
        <taxon>Lysobacterales</taxon>
        <taxon>Lysobacteraceae</taxon>
        <taxon>Lysobacter</taxon>
    </lineage>
</organism>
<dbReference type="PANTHER" id="PTHR48097">
    <property type="entry name" value="L-THREONINE ALDOLASE-RELATED"/>
    <property type="match status" value="1"/>
</dbReference>
<feature type="chain" id="PRO_5046839668" evidence="5">
    <location>
        <begin position="28"/>
        <end position="383"/>
    </location>
</feature>
<dbReference type="SUPFAM" id="SSF53383">
    <property type="entry name" value="PLP-dependent transferases"/>
    <property type="match status" value="1"/>
</dbReference>
<comment type="cofactor">
    <cofactor evidence="1">
        <name>pyridoxal 5'-phosphate</name>
        <dbReference type="ChEBI" id="CHEBI:597326"/>
    </cofactor>
</comment>
<keyword evidence="8" id="KW-1185">Reference proteome</keyword>
<dbReference type="RefSeq" id="WP_057942221.1">
    <property type="nucleotide sequence ID" value="NZ_CP011131.1"/>
</dbReference>
<evidence type="ECO:0000256" key="2">
    <source>
        <dbReference type="ARBA" id="ARBA00006966"/>
    </source>
</evidence>